<gene>
    <name evidence="1" type="ORF">CR513_50330</name>
</gene>
<evidence type="ECO:0000313" key="2">
    <source>
        <dbReference type="Proteomes" id="UP000257109"/>
    </source>
</evidence>
<organism evidence="1 2">
    <name type="scientific">Mucuna pruriens</name>
    <name type="common">Velvet bean</name>
    <name type="synonym">Dolichos pruriens</name>
    <dbReference type="NCBI Taxonomy" id="157652"/>
    <lineage>
        <taxon>Eukaryota</taxon>
        <taxon>Viridiplantae</taxon>
        <taxon>Streptophyta</taxon>
        <taxon>Embryophyta</taxon>
        <taxon>Tracheophyta</taxon>
        <taxon>Spermatophyta</taxon>
        <taxon>Magnoliopsida</taxon>
        <taxon>eudicotyledons</taxon>
        <taxon>Gunneridae</taxon>
        <taxon>Pentapetalae</taxon>
        <taxon>rosids</taxon>
        <taxon>fabids</taxon>
        <taxon>Fabales</taxon>
        <taxon>Fabaceae</taxon>
        <taxon>Papilionoideae</taxon>
        <taxon>50 kb inversion clade</taxon>
        <taxon>NPAAA clade</taxon>
        <taxon>indigoferoid/millettioid clade</taxon>
        <taxon>Phaseoleae</taxon>
        <taxon>Mucuna</taxon>
    </lineage>
</organism>
<comment type="caution">
    <text evidence="1">The sequence shown here is derived from an EMBL/GenBank/DDBJ whole genome shotgun (WGS) entry which is preliminary data.</text>
</comment>
<dbReference type="AlphaFoldDB" id="A0A371EWK0"/>
<protein>
    <recommendedName>
        <fullName evidence="3">Copia protein</fullName>
    </recommendedName>
</protein>
<accession>A0A371EWK0</accession>
<evidence type="ECO:0008006" key="3">
    <source>
        <dbReference type="Google" id="ProtNLM"/>
    </source>
</evidence>
<reference evidence="1" key="1">
    <citation type="submission" date="2018-05" db="EMBL/GenBank/DDBJ databases">
        <title>Draft genome of Mucuna pruriens seed.</title>
        <authorList>
            <person name="Nnadi N.E."/>
            <person name="Vos R."/>
            <person name="Hasami M.H."/>
            <person name="Devisetty U.K."/>
            <person name="Aguiy J.C."/>
        </authorList>
    </citation>
    <scope>NUCLEOTIDE SEQUENCE [LARGE SCALE GENOMIC DNA]</scope>
    <source>
        <strain evidence="1">JCA_2017</strain>
    </source>
</reference>
<name>A0A371EWK0_MUCPR</name>
<proteinExistence type="predicted"/>
<dbReference type="Proteomes" id="UP000257109">
    <property type="component" value="Unassembled WGS sequence"/>
</dbReference>
<sequence>MKMVRSMLKEKGLLNSFWAEAVDITVPLKLRVGKIRNQKVIEFTSYKQRSSPSVEMLRLQKNIAWNWEKEVMKNNILVPMQQP</sequence>
<feature type="non-terminal residue" evidence="1">
    <location>
        <position position="1"/>
    </location>
</feature>
<evidence type="ECO:0000313" key="1">
    <source>
        <dbReference type="EMBL" id="RDX70435.1"/>
    </source>
</evidence>
<keyword evidence="2" id="KW-1185">Reference proteome</keyword>
<dbReference type="EMBL" id="QJKJ01011708">
    <property type="protein sequence ID" value="RDX70435.1"/>
    <property type="molecule type" value="Genomic_DNA"/>
</dbReference>